<name>A0A1J5NS57_NEOTH</name>
<keyword evidence="1" id="KW-0378">Hydrolase</keyword>
<dbReference type="InterPro" id="IPR036390">
    <property type="entry name" value="WH_DNA-bd_sf"/>
</dbReference>
<dbReference type="OrthoDB" id="4986073at2"/>
<accession>A0A1J5NS57</accession>
<dbReference type="SUPFAM" id="SSF46785">
    <property type="entry name" value="Winged helix' DNA-binding domain"/>
    <property type="match status" value="1"/>
</dbReference>
<dbReference type="Proteomes" id="UP000182811">
    <property type="component" value="Unassembled WGS sequence"/>
</dbReference>
<comment type="caution">
    <text evidence="1">The sequence shown here is derived from an EMBL/GenBank/DDBJ whole genome shotgun (WGS) entry which is preliminary data.</text>
</comment>
<gene>
    <name evidence="1" type="ORF">MOTE_18270</name>
</gene>
<sequence length="437" mass="48634">MAIYEKRHEPIFTVAVVGPVDLVNKTLCLANRFPNLKLQGCPYAEEAEVANLVRTQHRQVDMILFTGQVAYQRAAMEVTSDTPMLYVPYTISWLYPSLFRLKEKADLTILTIDSFPRTVIEEAYSALGLDSDNIYVQEEQTLGGKDIILNFHRDHYLRGLSSGAITCWRSIYKELVNLGIPCDLSLPTEGPIIETLEKAFLIGESVRNKESQVVVGLIEINNSSLVTSEYDPQRLQLEIYATILDYVKETDGYLITTGLNNFLFFTTRGLFERSTNWGTSMPLLNLIKKRFKLTARVGVGFGLTAQQAGTNALIALNKTRENGDSCCYVLMEDKSILGPLGCAKPVHYELATTDKKVLEQAEAAGISSISLKRVIACMASLGKETFSANDLAPLLGVSLRSTHRFLNQLAGIGYVQVVGEEKLTTKGRPRQLYKLLL</sequence>
<dbReference type="GO" id="GO:0016787">
    <property type="term" value="F:hydrolase activity"/>
    <property type="evidence" value="ECO:0007669"/>
    <property type="project" value="UniProtKB-KW"/>
</dbReference>
<reference evidence="1 2" key="1">
    <citation type="submission" date="2016-08" db="EMBL/GenBank/DDBJ databases">
        <title>Genome-based comparison of Moorella thermoacetic strains.</title>
        <authorList>
            <person name="Poehlein A."/>
            <person name="Bengelsdorf F.R."/>
            <person name="Esser C."/>
            <person name="Duerre P."/>
            <person name="Daniel R."/>
        </authorList>
    </citation>
    <scope>NUCLEOTIDE SEQUENCE [LARGE SCALE GENOMIC DNA]</scope>
    <source>
        <strain evidence="1 2">DSM 21394</strain>
    </source>
</reference>
<protein>
    <submittedName>
        <fullName evidence="1">GTP cyclohydrolase III</fullName>
    </submittedName>
</protein>
<evidence type="ECO:0000313" key="2">
    <source>
        <dbReference type="Proteomes" id="UP000182811"/>
    </source>
</evidence>
<organism evidence="1 2">
    <name type="scientific">Neomoorella thermoacetica</name>
    <name type="common">Clostridium thermoaceticum</name>
    <dbReference type="NCBI Taxonomy" id="1525"/>
    <lineage>
        <taxon>Bacteria</taxon>
        <taxon>Bacillati</taxon>
        <taxon>Bacillota</taxon>
        <taxon>Clostridia</taxon>
        <taxon>Neomoorellales</taxon>
        <taxon>Neomoorellaceae</taxon>
        <taxon>Neomoorella</taxon>
    </lineage>
</organism>
<dbReference type="Gene3D" id="3.30.70.270">
    <property type="match status" value="1"/>
</dbReference>
<dbReference type="InterPro" id="IPR043128">
    <property type="entry name" value="Rev_trsase/Diguanyl_cyclase"/>
</dbReference>
<proteinExistence type="predicted"/>
<dbReference type="EMBL" id="MDDC01000013">
    <property type="protein sequence ID" value="OIQ58639.1"/>
    <property type="molecule type" value="Genomic_DNA"/>
</dbReference>
<dbReference type="AlphaFoldDB" id="A0A1J5NS57"/>
<evidence type="ECO:0000313" key="1">
    <source>
        <dbReference type="EMBL" id="OIQ58639.1"/>
    </source>
</evidence>